<evidence type="ECO:0000313" key="4">
    <source>
        <dbReference type="Proteomes" id="UP001652445"/>
    </source>
</evidence>
<keyword evidence="4" id="KW-1185">Reference proteome</keyword>
<organism evidence="3 4">
    <name type="scientific">Paenibacillus baimaensis</name>
    <dbReference type="NCBI Taxonomy" id="2982185"/>
    <lineage>
        <taxon>Bacteria</taxon>
        <taxon>Bacillati</taxon>
        <taxon>Bacillota</taxon>
        <taxon>Bacilli</taxon>
        <taxon>Bacillales</taxon>
        <taxon>Paenibacillaceae</taxon>
        <taxon>Paenibacillus</taxon>
    </lineage>
</organism>
<keyword evidence="1" id="KW-0175">Coiled coil</keyword>
<dbReference type="RefSeq" id="WP_262687191.1">
    <property type="nucleotide sequence ID" value="NZ_JAOQIO010000103.1"/>
</dbReference>
<sequence>MNTPLDPAVTQQPLVRTSKPSTIAEKQVKSKSKVRGRTYLFLFMAWSLLITGGLYGAKLYTDYMRQQITAQIAQQTEQQLLVVQQDYQKQLGQLKESVSGDLNKMQTKIDSLNELLAFTKDSANSKTDNSNQLYTQLAEVKKKLDELKKNLDTLQ</sequence>
<reference evidence="3 4" key="1">
    <citation type="submission" date="2022-09" db="EMBL/GenBank/DDBJ databases">
        <authorList>
            <person name="Han X.L."/>
            <person name="Wang Q."/>
            <person name="Lu T."/>
        </authorList>
    </citation>
    <scope>NUCLEOTIDE SEQUENCE [LARGE SCALE GENOMIC DNA]</scope>
    <source>
        <strain evidence="3 4">WQ 127069</strain>
    </source>
</reference>
<keyword evidence="2" id="KW-0812">Transmembrane</keyword>
<evidence type="ECO:0000256" key="2">
    <source>
        <dbReference type="SAM" id="Phobius"/>
    </source>
</evidence>
<gene>
    <name evidence="3" type="ORF">OB236_30025</name>
</gene>
<evidence type="ECO:0000313" key="3">
    <source>
        <dbReference type="EMBL" id="MCU6796369.1"/>
    </source>
</evidence>
<name>A0ABT2UNY5_9BACL</name>
<proteinExistence type="predicted"/>
<protein>
    <submittedName>
        <fullName evidence="3">Uncharacterized protein</fullName>
    </submittedName>
</protein>
<keyword evidence="2" id="KW-0472">Membrane</keyword>
<comment type="caution">
    <text evidence="3">The sequence shown here is derived from an EMBL/GenBank/DDBJ whole genome shotgun (WGS) entry which is preliminary data.</text>
</comment>
<evidence type="ECO:0000256" key="1">
    <source>
        <dbReference type="SAM" id="Coils"/>
    </source>
</evidence>
<accession>A0ABT2UNY5</accession>
<dbReference type="Proteomes" id="UP001652445">
    <property type="component" value="Unassembled WGS sequence"/>
</dbReference>
<feature type="coiled-coil region" evidence="1">
    <location>
        <begin position="102"/>
        <end position="150"/>
    </location>
</feature>
<dbReference type="EMBL" id="JAOQIO010000103">
    <property type="protein sequence ID" value="MCU6796369.1"/>
    <property type="molecule type" value="Genomic_DNA"/>
</dbReference>
<feature type="transmembrane region" description="Helical" evidence="2">
    <location>
        <begin position="39"/>
        <end position="57"/>
    </location>
</feature>
<keyword evidence="2" id="KW-1133">Transmembrane helix</keyword>